<dbReference type="InterPro" id="IPR011053">
    <property type="entry name" value="Single_hybrid_motif"/>
</dbReference>
<dbReference type="PANTHER" id="PTHR30097:SF4">
    <property type="entry name" value="SLR6042 PROTEIN"/>
    <property type="match status" value="1"/>
</dbReference>
<dbReference type="InterPro" id="IPR058646">
    <property type="entry name" value="CzcB_N"/>
</dbReference>
<feature type="chain" id="PRO_5045926692" evidence="2">
    <location>
        <begin position="22"/>
        <end position="412"/>
    </location>
</feature>
<evidence type="ECO:0000256" key="1">
    <source>
        <dbReference type="ARBA" id="ARBA00022448"/>
    </source>
</evidence>
<protein>
    <submittedName>
        <fullName evidence="6">Efflux RND transporter periplasmic adaptor subunit</fullName>
    </submittedName>
</protein>
<keyword evidence="2" id="KW-0732">Signal</keyword>
<dbReference type="SUPFAM" id="SSF51230">
    <property type="entry name" value="Single hybrid motif"/>
    <property type="match status" value="1"/>
</dbReference>
<dbReference type="Gene3D" id="2.40.420.20">
    <property type="match status" value="1"/>
</dbReference>
<dbReference type="Pfam" id="PF25971">
    <property type="entry name" value="CzcB_N"/>
    <property type="match status" value="1"/>
</dbReference>
<accession>A0ABV7FF49</accession>
<keyword evidence="7" id="KW-1185">Reference proteome</keyword>
<evidence type="ECO:0000259" key="5">
    <source>
        <dbReference type="Pfam" id="PF25975"/>
    </source>
</evidence>
<dbReference type="InterPro" id="IPR051909">
    <property type="entry name" value="MFP_Cation_Efflux"/>
</dbReference>
<keyword evidence="1" id="KW-0813">Transport</keyword>
<dbReference type="Pfam" id="PF25975">
    <property type="entry name" value="CzcB_C"/>
    <property type="match status" value="1"/>
</dbReference>
<dbReference type="PANTHER" id="PTHR30097">
    <property type="entry name" value="CATION EFFLUX SYSTEM PROTEIN CUSB"/>
    <property type="match status" value="1"/>
</dbReference>
<evidence type="ECO:0000313" key="6">
    <source>
        <dbReference type="EMBL" id="MFC3114712.1"/>
    </source>
</evidence>
<comment type="caution">
    <text evidence="6">The sequence shown here is derived from an EMBL/GenBank/DDBJ whole genome shotgun (WGS) entry which is preliminary data.</text>
</comment>
<evidence type="ECO:0000256" key="2">
    <source>
        <dbReference type="SAM" id="SignalP"/>
    </source>
</evidence>
<feature type="signal peptide" evidence="2">
    <location>
        <begin position="1"/>
        <end position="21"/>
    </location>
</feature>
<reference evidence="7" key="1">
    <citation type="journal article" date="2019" name="Int. J. Syst. Evol. Microbiol.">
        <title>The Global Catalogue of Microorganisms (GCM) 10K type strain sequencing project: providing services to taxonomists for standard genome sequencing and annotation.</title>
        <authorList>
            <consortium name="The Broad Institute Genomics Platform"/>
            <consortium name="The Broad Institute Genome Sequencing Center for Infectious Disease"/>
            <person name="Wu L."/>
            <person name="Ma J."/>
        </authorList>
    </citation>
    <scope>NUCLEOTIDE SEQUENCE [LARGE SCALE GENOMIC DNA]</scope>
    <source>
        <strain evidence="7">KCTC 52237</strain>
    </source>
</reference>
<proteinExistence type="predicted"/>
<dbReference type="Gene3D" id="2.40.50.100">
    <property type="match status" value="1"/>
</dbReference>
<evidence type="ECO:0000313" key="7">
    <source>
        <dbReference type="Proteomes" id="UP001595555"/>
    </source>
</evidence>
<evidence type="ECO:0000259" key="4">
    <source>
        <dbReference type="Pfam" id="PF25973"/>
    </source>
</evidence>
<feature type="domain" description="CzcB N-terminal" evidence="3">
    <location>
        <begin position="48"/>
        <end position="139"/>
    </location>
</feature>
<sequence length="412" mass="45260">MKLMKLLINTLLLAASLGVSAQLFASGDHGHGHDEHHEDEPQKGAHNGRLLAEGDFVVELAIFEQDVPPEYRAWATVDGKSLKPNEWTLEVQLTRLGGEVNRFVFTPEQDFLRGQGVVEEPHSFDVEVTASYKNKRYRWAYPSYEGRVVMAPDVANASGLTTAIAGAGVLQERIKLYGNIVADPLRVSHIQARYPGLIRSVKPSIGMRVTAGEVIARVESNESLREYPLLSPIDGTVVERHANAGEFTADRVLFSILDERVLELHLQAFPADAAKVKPGQAVLIKADGQQAATKIEFITPRHGDTPALEVHAPVDNSAGNWVPNQAVEGWVDVAQTPVDLLVDNRALQSFRDWTVVFIQIGNSYEIRPLELGRSDGQFTEVLSGLKIGDSYVVENSFLLKADLEKSGAAHDH</sequence>
<name>A0ABV7FF49_9GAMM</name>
<feature type="domain" description="CzcB-like barrel-sandwich hybrid" evidence="4">
    <location>
        <begin position="186"/>
        <end position="256"/>
    </location>
</feature>
<feature type="domain" description="CzcB-like C-terminal circularly permuted SH3-like" evidence="5">
    <location>
        <begin position="342"/>
        <end position="400"/>
    </location>
</feature>
<organism evidence="6 7">
    <name type="scientific">Cellvibrio fontiphilus</name>
    <dbReference type="NCBI Taxonomy" id="1815559"/>
    <lineage>
        <taxon>Bacteria</taxon>
        <taxon>Pseudomonadati</taxon>
        <taxon>Pseudomonadota</taxon>
        <taxon>Gammaproteobacteria</taxon>
        <taxon>Cellvibrionales</taxon>
        <taxon>Cellvibrionaceae</taxon>
        <taxon>Cellvibrio</taxon>
    </lineage>
</organism>
<evidence type="ECO:0000259" key="3">
    <source>
        <dbReference type="Pfam" id="PF25971"/>
    </source>
</evidence>
<dbReference type="RefSeq" id="WP_378116299.1">
    <property type="nucleotide sequence ID" value="NZ_JBHRTF010000002.1"/>
</dbReference>
<dbReference type="InterPro" id="IPR058647">
    <property type="entry name" value="BSH_CzcB-like"/>
</dbReference>
<gene>
    <name evidence="6" type="ORF">ACFODX_04020</name>
</gene>
<dbReference type="InterPro" id="IPR058649">
    <property type="entry name" value="CzcB_C"/>
</dbReference>
<dbReference type="Proteomes" id="UP001595555">
    <property type="component" value="Unassembled WGS sequence"/>
</dbReference>
<dbReference type="Pfam" id="PF25973">
    <property type="entry name" value="BSH_CzcB"/>
    <property type="match status" value="1"/>
</dbReference>
<dbReference type="EMBL" id="JBHRTF010000002">
    <property type="protein sequence ID" value="MFC3114712.1"/>
    <property type="molecule type" value="Genomic_DNA"/>
</dbReference>